<feature type="signal peptide" evidence="1">
    <location>
        <begin position="1"/>
        <end position="25"/>
    </location>
</feature>
<feature type="domain" description="DUF7907" evidence="2">
    <location>
        <begin position="25"/>
        <end position="198"/>
    </location>
</feature>
<dbReference type="InterPro" id="IPR057229">
    <property type="entry name" value="DUF7907"/>
</dbReference>
<name>A0A517KVT5_9PEZI</name>
<gene>
    <name evidence="3" type="ORF">FKW77_001118</name>
</gene>
<dbReference type="AlphaFoldDB" id="A0A517KVT5"/>
<evidence type="ECO:0000259" key="2">
    <source>
        <dbReference type="Pfam" id="PF25484"/>
    </source>
</evidence>
<dbReference type="STRING" id="50376.A0A517KVT5"/>
<feature type="chain" id="PRO_5021770327" description="DUF7907 domain-containing protein" evidence="1">
    <location>
        <begin position="26"/>
        <end position="199"/>
    </location>
</feature>
<accession>A0A517KVT5</accession>
<protein>
    <recommendedName>
        <fullName evidence="2">DUF7907 domain-containing protein</fullName>
    </recommendedName>
</protein>
<evidence type="ECO:0000256" key="1">
    <source>
        <dbReference type="SAM" id="SignalP"/>
    </source>
</evidence>
<reference evidence="3 4" key="1">
    <citation type="submission" date="2019-07" db="EMBL/GenBank/DDBJ databases">
        <title>Finished genome of Venturia effusa.</title>
        <authorList>
            <person name="Young C.A."/>
            <person name="Cox M.P."/>
            <person name="Ganley A.R.D."/>
            <person name="David W.J."/>
        </authorList>
    </citation>
    <scope>NUCLEOTIDE SEQUENCE [LARGE SCALE GENOMIC DNA]</scope>
    <source>
        <strain evidence="4">albino</strain>
    </source>
</reference>
<organism evidence="3 4">
    <name type="scientific">Venturia effusa</name>
    <dbReference type="NCBI Taxonomy" id="50376"/>
    <lineage>
        <taxon>Eukaryota</taxon>
        <taxon>Fungi</taxon>
        <taxon>Dikarya</taxon>
        <taxon>Ascomycota</taxon>
        <taxon>Pezizomycotina</taxon>
        <taxon>Dothideomycetes</taxon>
        <taxon>Pleosporomycetidae</taxon>
        <taxon>Venturiales</taxon>
        <taxon>Venturiaceae</taxon>
        <taxon>Venturia</taxon>
    </lineage>
</organism>
<dbReference type="EMBL" id="CP042185">
    <property type="protein sequence ID" value="QDS67485.1"/>
    <property type="molecule type" value="Genomic_DNA"/>
</dbReference>
<evidence type="ECO:0000313" key="4">
    <source>
        <dbReference type="Proteomes" id="UP000316270"/>
    </source>
</evidence>
<dbReference type="OrthoDB" id="3515453at2759"/>
<sequence>MNLTAILSGAFAIAALAQQSPTVKSEPFNLIVLSSNPVYNGTYLNGLRAGPYISKMGFSNTTYKNKPYYLNTTKGSENSGHLCSAYTGIAPSNNLTIPLNFWLDNSLSTNLASSWMSATGKTTDGVGFDEQGLMGLRIGGHDDTKMPDAKQVVGGPKVLYRWVACKEFGPYGGVVDTLMWVVGGEPQNPTCYDVSLKRV</sequence>
<evidence type="ECO:0000313" key="3">
    <source>
        <dbReference type="EMBL" id="QDS67485.1"/>
    </source>
</evidence>
<dbReference type="Proteomes" id="UP000316270">
    <property type="component" value="Chromosome 1"/>
</dbReference>
<keyword evidence="4" id="KW-1185">Reference proteome</keyword>
<dbReference type="Pfam" id="PF25484">
    <property type="entry name" value="DUF7907"/>
    <property type="match status" value="1"/>
</dbReference>
<proteinExistence type="predicted"/>
<keyword evidence="1" id="KW-0732">Signal</keyword>